<accession>A0ABQ3IQD9</accession>
<evidence type="ECO:0000256" key="1">
    <source>
        <dbReference type="SAM" id="Coils"/>
    </source>
</evidence>
<evidence type="ECO:0000313" key="4">
    <source>
        <dbReference type="Proteomes" id="UP000609802"/>
    </source>
</evidence>
<feature type="chain" id="PRO_5046652503" evidence="2">
    <location>
        <begin position="25"/>
        <end position="382"/>
    </location>
</feature>
<feature type="coiled-coil region" evidence="1">
    <location>
        <begin position="164"/>
        <end position="191"/>
    </location>
</feature>
<comment type="caution">
    <text evidence="3">The sequence shown here is derived from an EMBL/GenBank/DDBJ whole genome shotgun (WGS) entry which is preliminary data.</text>
</comment>
<dbReference type="EMBL" id="BNCH01000001">
    <property type="protein sequence ID" value="GHE89177.1"/>
    <property type="molecule type" value="Genomic_DNA"/>
</dbReference>
<dbReference type="RefSeq" id="WP_191285038.1">
    <property type="nucleotide sequence ID" value="NZ_BNCH01000001.1"/>
</dbReference>
<gene>
    <name evidence="3" type="ORF">GCM10016455_06740</name>
</gene>
<dbReference type="Proteomes" id="UP000609802">
    <property type="component" value="Unassembled WGS sequence"/>
</dbReference>
<keyword evidence="2" id="KW-0732">Signal</keyword>
<keyword evidence="4" id="KW-1185">Reference proteome</keyword>
<organism evidence="3 4">
    <name type="scientific">Aliiroseovarius zhejiangensis</name>
    <dbReference type="NCBI Taxonomy" id="1632025"/>
    <lineage>
        <taxon>Bacteria</taxon>
        <taxon>Pseudomonadati</taxon>
        <taxon>Pseudomonadota</taxon>
        <taxon>Alphaproteobacteria</taxon>
        <taxon>Rhodobacterales</taxon>
        <taxon>Paracoccaceae</taxon>
        <taxon>Aliiroseovarius</taxon>
    </lineage>
</organism>
<reference evidence="4" key="1">
    <citation type="journal article" date="2019" name="Int. J. Syst. Evol. Microbiol.">
        <title>The Global Catalogue of Microorganisms (GCM) 10K type strain sequencing project: providing services to taxonomists for standard genome sequencing and annotation.</title>
        <authorList>
            <consortium name="The Broad Institute Genomics Platform"/>
            <consortium name="The Broad Institute Genome Sequencing Center for Infectious Disease"/>
            <person name="Wu L."/>
            <person name="Ma J."/>
        </authorList>
    </citation>
    <scope>NUCLEOTIDE SEQUENCE [LARGE SCALE GENOMIC DNA]</scope>
    <source>
        <strain evidence="4">KCTC 42443</strain>
    </source>
</reference>
<sequence>MGMTGAMRAGLSVAVILWAGAALAEGCGCNPLPSEGVYGTSEPLTLSYVDGDAAACPTQMRIQAKRFDGPDVDVILHCSAGTGYWSGAEPSPFGGPFLYELTAAPPPLDMSSGEYTAQLEASFAMTEGFTLEITLPPAMSTMGKPNRKLPMELQGQGRAAACMCAKVREELDFLESRLASYEDKALIAQARAEGLRGSGPGENFWMDDNRRLHAFGGDKPRYSYDDLTLASTATGGAPPAPEEIVPQGELNAGDRSAGARTQPGAYAQVDPVSCKIKMMEPADVAKSCQPAIIIKGAFTHEATHRESCRRWNKPPTYTAPDGRIINWDNVDPFVGVLVDGISAPRSSFYAWLQVPENQAAEEAAAYGREVGVLQDWLAANCP</sequence>
<feature type="signal peptide" evidence="2">
    <location>
        <begin position="1"/>
        <end position="24"/>
    </location>
</feature>
<evidence type="ECO:0000256" key="2">
    <source>
        <dbReference type="SAM" id="SignalP"/>
    </source>
</evidence>
<protein>
    <submittedName>
        <fullName evidence="3">Uncharacterized protein</fullName>
    </submittedName>
</protein>
<evidence type="ECO:0000313" key="3">
    <source>
        <dbReference type="EMBL" id="GHE89177.1"/>
    </source>
</evidence>
<name>A0ABQ3IQD9_9RHOB</name>
<keyword evidence="1" id="KW-0175">Coiled coil</keyword>
<proteinExistence type="predicted"/>